<accession>A0A381XV61</accession>
<proteinExistence type="predicted"/>
<sequence>MGVEKGIFLSAPSLVFIFGSVIPISLVFYLTPITKTIYDKIQFSLWKETVLVSGLNGSLIGWTVMSIYGDWSILSNPDVLEHMWAGMSASLITLLYAFVWVLLFIDLIKKDSNVEPDNYCFKKIDIKKSINYRFIGGIIIWCGMYVGVWSNIVPDLYPLTDFLKLPALIGLLLIFLITGLHIGNINFVQTIKILFYDIYGNYNIKDASLFIKTVKDLIIKCSFILFFCFLIVGLSNNILLVKTLQVFGNLGLVLSFLLSLYQLILIQDALVLQNSIVNKKFNEYNYQNNASTLYALISVFVGVMMSIWLLGVITL</sequence>
<evidence type="ECO:0000256" key="1">
    <source>
        <dbReference type="SAM" id="Phobius"/>
    </source>
</evidence>
<name>A0A381XV61_9ZZZZ</name>
<keyword evidence="1" id="KW-0812">Transmembrane</keyword>
<gene>
    <name evidence="2" type="ORF">METZ01_LOCUS120967</name>
</gene>
<feature type="transmembrane region" description="Helical" evidence="1">
    <location>
        <begin position="246"/>
        <end position="272"/>
    </location>
</feature>
<keyword evidence="1" id="KW-1133">Transmembrane helix</keyword>
<keyword evidence="1" id="KW-0472">Membrane</keyword>
<feature type="transmembrane region" description="Helical" evidence="1">
    <location>
        <begin position="293"/>
        <end position="313"/>
    </location>
</feature>
<feature type="transmembrane region" description="Helical" evidence="1">
    <location>
        <begin position="130"/>
        <end position="148"/>
    </location>
</feature>
<evidence type="ECO:0000313" key="2">
    <source>
        <dbReference type="EMBL" id="SVA68113.1"/>
    </source>
</evidence>
<feature type="transmembrane region" description="Helical" evidence="1">
    <location>
        <begin position="50"/>
        <end position="69"/>
    </location>
</feature>
<dbReference type="EMBL" id="UINC01016344">
    <property type="protein sequence ID" value="SVA68113.1"/>
    <property type="molecule type" value="Genomic_DNA"/>
</dbReference>
<dbReference type="AlphaFoldDB" id="A0A381XV61"/>
<organism evidence="2">
    <name type="scientific">marine metagenome</name>
    <dbReference type="NCBI Taxonomy" id="408172"/>
    <lineage>
        <taxon>unclassified sequences</taxon>
        <taxon>metagenomes</taxon>
        <taxon>ecological metagenomes</taxon>
    </lineage>
</organism>
<protein>
    <submittedName>
        <fullName evidence="2">Uncharacterized protein</fullName>
    </submittedName>
</protein>
<feature type="transmembrane region" description="Helical" evidence="1">
    <location>
        <begin position="6"/>
        <end position="30"/>
    </location>
</feature>
<reference evidence="2" key="1">
    <citation type="submission" date="2018-05" db="EMBL/GenBank/DDBJ databases">
        <authorList>
            <person name="Lanie J.A."/>
            <person name="Ng W.-L."/>
            <person name="Kazmierczak K.M."/>
            <person name="Andrzejewski T.M."/>
            <person name="Davidsen T.M."/>
            <person name="Wayne K.J."/>
            <person name="Tettelin H."/>
            <person name="Glass J.I."/>
            <person name="Rusch D."/>
            <person name="Podicherti R."/>
            <person name="Tsui H.-C.T."/>
            <person name="Winkler M.E."/>
        </authorList>
    </citation>
    <scope>NUCLEOTIDE SEQUENCE</scope>
</reference>
<feature type="transmembrane region" description="Helical" evidence="1">
    <location>
        <begin position="168"/>
        <end position="196"/>
    </location>
</feature>
<feature type="transmembrane region" description="Helical" evidence="1">
    <location>
        <begin position="217"/>
        <end position="240"/>
    </location>
</feature>
<feature type="transmembrane region" description="Helical" evidence="1">
    <location>
        <begin position="89"/>
        <end position="109"/>
    </location>
</feature>